<dbReference type="Proteomes" id="UP000189681">
    <property type="component" value="Unassembled WGS sequence"/>
</dbReference>
<keyword evidence="1" id="KW-0602">Photosynthesis</keyword>
<comment type="caution">
    <text evidence="7">The sequence shown here is derived from an EMBL/GenBank/DDBJ whole genome shotgun (WGS) entry which is preliminary data.</text>
</comment>
<feature type="transmembrane region" description="Helical" evidence="4">
    <location>
        <begin position="931"/>
        <end position="953"/>
    </location>
</feature>
<dbReference type="PANTHER" id="PTHR47199:SF2">
    <property type="entry name" value="PHOTOSYSTEM II STABILITY_ASSEMBLY FACTOR HCF136, CHLOROPLASTIC"/>
    <property type="match status" value="1"/>
</dbReference>
<protein>
    <recommendedName>
        <fullName evidence="9">Photosynthesis system II assembly factor Ycf48/Hcf136-like domain-containing protein</fullName>
    </recommendedName>
</protein>
<dbReference type="InterPro" id="IPR015943">
    <property type="entry name" value="WD40/YVTN_repeat-like_dom_sf"/>
</dbReference>
<dbReference type="AlphaFoldDB" id="A0A1V4ASW4"/>
<evidence type="ECO:0000313" key="8">
    <source>
        <dbReference type="Proteomes" id="UP000189681"/>
    </source>
</evidence>
<accession>A0A1V4ASW4</accession>
<name>A0A1V4ASW4_9BACT</name>
<dbReference type="SUPFAM" id="SSF52540">
    <property type="entry name" value="P-loop containing nucleoside triphosphate hydrolases"/>
    <property type="match status" value="1"/>
</dbReference>
<gene>
    <name evidence="7" type="ORF">AYP45_10410</name>
</gene>
<feature type="transmembrane region" description="Helical" evidence="4">
    <location>
        <begin position="720"/>
        <end position="738"/>
    </location>
</feature>
<feature type="domain" description="KAP NTPase" evidence="5">
    <location>
        <begin position="886"/>
        <end position="1082"/>
    </location>
</feature>
<dbReference type="EMBL" id="AYTS01000091">
    <property type="protein sequence ID" value="OOP56200.1"/>
    <property type="molecule type" value="Genomic_DNA"/>
</dbReference>
<evidence type="ECO:0000313" key="7">
    <source>
        <dbReference type="EMBL" id="OOP56200.1"/>
    </source>
</evidence>
<dbReference type="PANTHER" id="PTHR47199">
    <property type="entry name" value="PHOTOSYSTEM II STABILITY/ASSEMBLY FACTOR HCF136, CHLOROPLASTIC"/>
    <property type="match status" value="1"/>
</dbReference>
<evidence type="ECO:0000256" key="4">
    <source>
        <dbReference type="SAM" id="Phobius"/>
    </source>
</evidence>
<evidence type="ECO:0008006" key="9">
    <source>
        <dbReference type="Google" id="ProtNLM"/>
    </source>
</evidence>
<reference evidence="7 8" key="1">
    <citation type="journal article" date="2017" name="Water Res.">
        <title>Discovery and metagenomic analysis of an anammox bacterial enrichment related to Candidatus "Brocadia caroliniensis" in a full-scale glycerol-fed nitritation-denitritation separate centrate treatment process.</title>
        <authorList>
            <person name="Park H."/>
            <person name="Brotto A.C."/>
            <person name="van Loosdrecht M.C."/>
            <person name="Chandran K."/>
        </authorList>
    </citation>
    <scope>NUCLEOTIDE SEQUENCE [LARGE SCALE GENOMIC DNA]</scope>
    <source>
        <strain evidence="7">26THWARD</strain>
    </source>
</reference>
<dbReference type="Gene3D" id="2.130.10.10">
    <property type="entry name" value="YVTN repeat-like/Quinoprotein amine dehydrogenase"/>
    <property type="match status" value="2"/>
</dbReference>
<keyword evidence="4" id="KW-0472">Membrane</keyword>
<dbReference type="Pfam" id="PF07693">
    <property type="entry name" value="KAP_NTPase"/>
    <property type="match status" value="2"/>
</dbReference>
<evidence type="ECO:0000259" key="5">
    <source>
        <dbReference type="Pfam" id="PF07693"/>
    </source>
</evidence>
<evidence type="ECO:0000256" key="2">
    <source>
        <dbReference type="ARBA" id="ARBA00023276"/>
    </source>
</evidence>
<feature type="domain" description="Photosynthesis system II assembly factor Ycf48/Hcf136-like" evidence="6">
    <location>
        <begin position="287"/>
        <end position="370"/>
    </location>
</feature>
<dbReference type="InterPro" id="IPR028203">
    <property type="entry name" value="PSII_CF48-like_dom"/>
</dbReference>
<keyword evidence="2" id="KW-0604">Photosystem II</keyword>
<feature type="transmembrane region" description="Helical" evidence="4">
    <location>
        <begin position="655"/>
        <end position="673"/>
    </location>
</feature>
<feature type="domain" description="Photosynthesis system II assembly factor Ycf48/Hcf136-like" evidence="6">
    <location>
        <begin position="405"/>
        <end position="476"/>
    </location>
</feature>
<feature type="transmembrane region" description="Helical" evidence="4">
    <location>
        <begin position="27"/>
        <end position="45"/>
    </location>
</feature>
<organism evidence="7 8">
    <name type="scientific">Candidatus Brocadia carolinensis</name>
    <dbReference type="NCBI Taxonomy" id="1004156"/>
    <lineage>
        <taxon>Bacteria</taxon>
        <taxon>Pseudomonadati</taxon>
        <taxon>Planctomycetota</taxon>
        <taxon>Candidatus Brocadiia</taxon>
        <taxon>Candidatus Brocadiales</taxon>
        <taxon>Candidatus Brocadiaceae</taxon>
        <taxon>Candidatus Brocadia</taxon>
    </lineage>
</organism>
<feature type="region of interest" description="Disordered" evidence="3">
    <location>
        <begin position="858"/>
        <end position="877"/>
    </location>
</feature>
<feature type="domain" description="KAP NTPase" evidence="5">
    <location>
        <begin position="556"/>
        <end position="841"/>
    </location>
</feature>
<dbReference type="InterPro" id="IPR027417">
    <property type="entry name" value="P-loop_NTPase"/>
</dbReference>
<dbReference type="Pfam" id="PF14870">
    <property type="entry name" value="PSII_BNR"/>
    <property type="match status" value="2"/>
</dbReference>
<evidence type="ECO:0000256" key="1">
    <source>
        <dbReference type="ARBA" id="ARBA00022531"/>
    </source>
</evidence>
<dbReference type="Gene3D" id="3.40.50.300">
    <property type="entry name" value="P-loop containing nucleotide triphosphate hydrolases"/>
    <property type="match status" value="1"/>
</dbReference>
<dbReference type="InterPro" id="IPR011646">
    <property type="entry name" value="KAP_P-loop"/>
</dbReference>
<feature type="transmembrane region" description="Helical" evidence="4">
    <location>
        <begin position="505"/>
        <end position="522"/>
    </location>
</feature>
<dbReference type="GO" id="GO:0015979">
    <property type="term" value="P:photosynthesis"/>
    <property type="evidence" value="ECO:0007669"/>
    <property type="project" value="UniProtKB-KW"/>
</dbReference>
<evidence type="ECO:0000259" key="6">
    <source>
        <dbReference type="Pfam" id="PF14870"/>
    </source>
</evidence>
<keyword evidence="4" id="KW-1133">Transmembrane helix</keyword>
<sequence length="1214" mass="136079">MDAPPTIKGKSGSSSPTSRKFRLSRKAWFFVALGIFIISTIFAFMQPPRRNPFDAKSFHGLRWFYHPIERNAFKRLPTITSSINDIFVVPETKRLWISGNGGLLAYSDDGGASWPQKDLKESVSSPQEKRAKGAWRLTPGFISTAYAAVPPEQKSLDNEYYKKETAQTNANLDVQQKGLPPQQPPETYQAQQRILEESKDIRQEIQPQRDLNMSDFQGIYFVDSKFGWVVGESGIILHTVDGGVNWNSQISRTTERLNAVQFLDVNQGWAVGGGGTILHTVDGGETWNSQASGTRRVLNDVQFLDVNQGWAAGEGGAILHTVDGGKTWNSQASGTTEGLDDVQFVDANQGWAVGSGSTILHTVDGGKAWNPQTSGITEGLAAVQISNENEPIPLRKANRLAPGLTAVHFLDENQGWIADDGGTILHTVDGGKNWNPQASGIKAALLDMLFLNVNQGWAAGEGGTILHTVDRGKTWNPQTTGAEISPPSTQFLDQSVLAYKKYPAPWYYLVLIVVAALLSLSVRRPIPIAERSTIANMLISDKPLDASAPDAMDFHKIALGLSRFLRNENTQPPLTIAITGAWGTGKSSLMNLLKADLSRFGFRPVWFNVWHHQNEEHLLASLLENIRMQAIPPWWYLTGFIFRMKLLAIRGWRKWVRVLAIMLIFSGSLGYFIKEPSRFSNIGESIKELKVITIDRWFEKNGDFSSREKEGGKPEEGSPITIFLTSVLSGMSLLYAGWRGFKAFGVNPASLMTTMVGSTRMKDLEAQAGFRHTFAMEFQDVTRALNPRTMLILIDDLDRCKPENVLVILEAINFLVSSGDCFVVMGMDRDRVERCVGLGFKDVAEELIEDIEEKDKSREEDISNIQNTEKGTNKDDGRRRRADFAVHYLEKLINIEVPIPKPTPDQSKKLLLSKNTDEQERYQRYERVRNSYALAGKYVVGMAMIGILVFTFWCGYHIERTDTTGDQTKVTAETNAVVVPQSGEQAEQKAVSSPEAEKPEIKERGRVINPDMEKLSSLRYVWVALIFLPVGYWVFSRRSGVVIKDSDDFTKALDIWSKVIFMKNLTPRSVKRFINRVRYFAMCLRREEEGLTLWERFLYWRAGSGVEQKGRSDTEIKRADEAAIKNQQGIPEPVLVAMSAIHHVYPVLIEKDGLFLTGASKSHEISKEVNDALQAHTKTFCSLNNVGETYSLLENDWETYRQQFLTISKGIRIH</sequence>
<dbReference type="GO" id="GO:0009523">
    <property type="term" value="C:photosystem II"/>
    <property type="evidence" value="ECO:0007669"/>
    <property type="project" value="UniProtKB-KW"/>
</dbReference>
<evidence type="ECO:0000256" key="3">
    <source>
        <dbReference type="SAM" id="MobiDB-lite"/>
    </source>
</evidence>
<keyword evidence="4" id="KW-0812">Transmembrane</keyword>
<dbReference type="SUPFAM" id="SSF110296">
    <property type="entry name" value="Oligoxyloglucan reducing end-specific cellobiohydrolase"/>
    <property type="match status" value="2"/>
</dbReference>
<feature type="transmembrane region" description="Helical" evidence="4">
    <location>
        <begin position="1017"/>
        <end position="1035"/>
    </location>
</feature>
<proteinExistence type="predicted"/>